<evidence type="ECO:0000313" key="5">
    <source>
        <dbReference type="Proteomes" id="UP000190037"/>
    </source>
</evidence>
<organism evidence="4 5">
    <name type="scientific">Embleya scabrispora</name>
    <dbReference type="NCBI Taxonomy" id="159449"/>
    <lineage>
        <taxon>Bacteria</taxon>
        <taxon>Bacillati</taxon>
        <taxon>Actinomycetota</taxon>
        <taxon>Actinomycetes</taxon>
        <taxon>Kitasatosporales</taxon>
        <taxon>Streptomycetaceae</taxon>
        <taxon>Embleya</taxon>
    </lineage>
</organism>
<reference evidence="4 5" key="1">
    <citation type="submission" date="2017-03" db="EMBL/GenBank/DDBJ databases">
        <title>Draft genome sequence of Streptomyces scabrisporus NF3, endophyte isolated from Amphipterygium adstringens.</title>
        <authorList>
            <person name="Vazquez M."/>
            <person name="Ceapa C.D."/>
            <person name="Rodriguez Luna D."/>
            <person name="Sanchez Esquivel S."/>
        </authorList>
    </citation>
    <scope>NUCLEOTIDE SEQUENCE [LARGE SCALE GENOMIC DNA]</scope>
    <source>
        <strain evidence="4 5">NF3</strain>
    </source>
</reference>
<evidence type="ECO:0000256" key="2">
    <source>
        <dbReference type="SAM" id="MobiDB-lite"/>
    </source>
</evidence>
<dbReference type="Proteomes" id="UP000190037">
    <property type="component" value="Unassembled WGS sequence"/>
</dbReference>
<dbReference type="STRING" id="159449.B4N89_23505"/>
<proteinExistence type="predicted"/>
<keyword evidence="5" id="KW-1185">Reference proteome</keyword>
<feature type="coiled-coil region" evidence="1">
    <location>
        <begin position="47"/>
        <end position="74"/>
    </location>
</feature>
<dbReference type="GO" id="GO:0055070">
    <property type="term" value="P:copper ion homeostasis"/>
    <property type="evidence" value="ECO:0007669"/>
    <property type="project" value="InterPro"/>
</dbReference>
<protein>
    <recommendedName>
        <fullName evidence="6">Copper transporter</fullName>
    </recommendedName>
</protein>
<dbReference type="InterPro" id="IPR021522">
    <property type="entry name" value="MctB"/>
</dbReference>
<evidence type="ECO:0008006" key="6">
    <source>
        <dbReference type="Google" id="ProtNLM"/>
    </source>
</evidence>
<keyword evidence="3" id="KW-0812">Transmembrane</keyword>
<evidence type="ECO:0000313" key="4">
    <source>
        <dbReference type="EMBL" id="OPC83506.1"/>
    </source>
</evidence>
<feature type="compositionally biased region" description="Low complexity" evidence="2">
    <location>
        <begin position="219"/>
        <end position="248"/>
    </location>
</feature>
<feature type="compositionally biased region" description="Polar residues" evidence="2">
    <location>
        <begin position="368"/>
        <end position="378"/>
    </location>
</feature>
<keyword evidence="1" id="KW-0175">Coiled coil</keyword>
<keyword evidence="3" id="KW-1133">Transmembrane helix</keyword>
<evidence type="ECO:0000256" key="3">
    <source>
        <dbReference type="SAM" id="Phobius"/>
    </source>
</evidence>
<sequence length="391" mass="39080">MGRLRLLAPGTVQLIDFRYHVVSIIAVFLALSVGLVLGASFLKEAAVSGLDQSVQDLARNNEGLRREVDRANAGQRYLNGIMGTVGPELTKGRLAGHKAVVVSLPGADTKLVDGTVKLLDGASATVTGQVSVKGQWTDPKRENELVGALGANGLAFSTGPATERAAKVLAGAITERTPPVQGGTPGGSTTPPASGTPSTGAPASGTPATGTTGSGAPSGPGATSAPPAGGANTGQTPGTGTTTSGTHNTQAANEALTRLKEAGFIDVKDNPALGADLVVVIAPSGVTSGEDPGRTNNAYLALARALDGGDNGTVMAGTASAAQENGVIWALRRNDQTAKAVSTVDTADTPVGQVAVVWSLVVEDKQGISGQYGTTGTTDGPLPELPKKETP</sequence>
<feature type="region of interest" description="Disordered" evidence="2">
    <location>
        <begin position="175"/>
        <end position="248"/>
    </location>
</feature>
<dbReference type="Pfam" id="PF11382">
    <property type="entry name" value="MctB"/>
    <property type="match status" value="1"/>
</dbReference>
<dbReference type="EMBL" id="MWQN01000001">
    <property type="protein sequence ID" value="OPC83506.1"/>
    <property type="molecule type" value="Genomic_DNA"/>
</dbReference>
<dbReference type="GO" id="GO:0016020">
    <property type="term" value="C:membrane"/>
    <property type="evidence" value="ECO:0007669"/>
    <property type="project" value="InterPro"/>
</dbReference>
<accession>A0A1T3P336</accession>
<feature type="compositionally biased region" description="Low complexity" evidence="2">
    <location>
        <begin position="187"/>
        <end position="211"/>
    </location>
</feature>
<feature type="region of interest" description="Disordered" evidence="2">
    <location>
        <begin position="368"/>
        <end position="391"/>
    </location>
</feature>
<name>A0A1T3P336_9ACTN</name>
<evidence type="ECO:0000256" key="1">
    <source>
        <dbReference type="SAM" id="Coils"/>
    </source>
</evidence>
<comment type="caution">
    <text evidence="4">The sequence shown here is derived from an EMBL/GenBank/DDBJ whole genome shotgun (WGS) entry which is preliminary data.</text>
</comment>
<feature type="transmembrane region" description="Helical" evidence="3">
    <location>
        <begin position="21"/>
        <end position="42"/>
    </location>
</feature>
<gene>
    <name evidence="4" type="ORF">B4N89_23505</name>
</gene>
<keyword evidence="3" id="KW-0472">Membrane</keyword>
<dbReference type="AlphaFoldDB" id="A0A1T3P336"/>